<dbReference type="RefSeq" id="XP_024341696.1">
    <property type="nucleotide sequence ID" value="XM_024484591.1"/>
</dbReference>
<dbReference type="PROSITE" id="PS50011">
    <property type="entry name" value="PROTEIN_KINASE_DOM"/>
    <property type="match status" value="1"/>
</dbReference>
<dbReference type="Gene3D" id="1.10.510.10">
    <property type="entry name" value="Transferase(Phosphotransferase) domain 1"/>
    <property type="match status" value="1"/>
</dbReference>
<keyword evidence="1" id="KW-0547">Nucleotide-binding</keyword>
<dbReference type="InterPro" id="IPR008271">
    <property type="entry name" value="Ser/Thr_kinase_AS"/>
</dbReference>
<dbReference type="GO" id="GO:0005524">
    <property type="term" value="F:ATP binding"/>
    <property type="evidence" value="ECO:0007669"/>
    <property type="project" value="UniProtKB-KW"/>
</dbReference>
<dbReference type="GO" id="GO:0004674">
    <property type="term" value="F:protein serine/threonine kinase activity"/>
    <property type="evidence" value="ECO:0007669"/>
    <property type="project" value="TreeGrafter"/>
</dbReference>
<evidence type="ECO:0000259" key="4">
    <source>
        <dbReference type="PROSITE" id="PS50011"/>
    </source>
</evidence>
<protein>
    <recommendedName>
        <fullName evidence="4">Protein kinase domain-containing protein</fullName>
    </recommendedName>
</protein>
<proteinExistence type="predicted"/>
<dbReference type="PROSITE" id="PS00108">
    <property type="entry name" value="PROTEIN_KINASE_ST"/>
    <property type="match status" value="1"/>
</dbReference>
<dbReference type="AlphaFoldDB" id="A0A1X6N8R8"/>
<dbReference type="EMBL" id="KZ110593">
    <property type="protein sequence ID" value="OSX64902.1"/>
    <property type="molecule type" value="Genomic_DNA"/>
</dbReference>
<evidence type="ECO:0000313" key="5">
    <source>
        <dbReference type="EMBL" id="OSX64902.1"/>
    </source>
</evidence>
<dbReference type="SUPFAM" id="SSF56112">
    <property type="entry name" value="Protein kinase-like (PK-like)"/>
    <property type="match status" value="1"/>
</dbReference>
<evidence type="ECO:0000256" key="1">
    <source>
        <dbReference type="ARBA" id="ARBA00022741"/>
    </source>
</evidence>
<dbReference type="SMART" id="SM00220">
    <property type="entry name" value="S_TKc"/>
    <property type="match status" value="1"/>
</dbReference>
<sequence length="336" mass="36532">MIAGSAFALLLNASRLPQHISHPSIISYVHSFSTPSYHCLVLAYVSGGELFDVIDNAESHSHLDEPLLRRIFGELCKAVGWMHGVGLVHRDIKLENILLTTSIFSNSLPSPPASLIKLSDFGLSRFIDPANPQLTTLCGSESYAAPELVTGRPYDGRETDAWACGVVLYALATRRLPFDRQRTQRRALLMRIAKAEFSWPEDALTADGSTSLAGDNEAQPLKGTGLVRSIGVRRIVERLLVRDPRKRSKIIDLWEDEWMRGEGAPLAPSQFPADGDAAPANIDYKSESGDATSQPDANARSDIDADADMDADADDDDGLIVDGDDIGPGSVARQEH</sequence>
<dbReference type="PANTHER" id="PTHR24346:SF30">
    <property type="entry name" value="MATERNAL EMBRYONIC LEUCINE ZIPPER KINASE"/>
    <property type="match status" value="1"/>
</dbReference>
<dbReference type="Pfam" id="PF00069">
    <property type="entry name" value="Pkinase"/>
    <property type="match status" value="1"/>
</dbReference>
<dbReference type="PANTHER" id="PTHR24346">
    <property type="entry name" value="MAP/MICROTUBULE AFFINITY-REGULATING KINASE"/>
    <property type="match status" value="1"/>
</dbReference>
<accession>A0A1X6N8R8</accession>
<dbReference type="GeneID" id="36329540"/>
<dbReference type="Proteomes" id="UP000194127">
    <property type="component" value="Unassembled WGS sequence"/>
</dbReference>
<dbReference type="InterPro" id="IPR011009">
    <property type="entry name" value="Kinase-like_dom_sf"/>
</dbReference>
<gene>
    <name evidence="5" type="ORF">POSPLADRAFT_1135574</name>
</gene>
<dbReference type="STRING" id="670580.A0A1X6N8R8"/>
<name>A0A1X6N8R8_9APHY</name>
<feature type="domain" description="Protein kinase" evidence="4">
    <location>
        <begin position="1"/>
        <end position="259"/>
    </location>
</feature>
<organism evidence="5 6">
    <name type="scientific">Postia placenta MAD-698-R-SB12</name>
    <dbReference type="NCBI Taxonomy" id="670580"/>
    <lineage>
        <taxon>Eukaryota</taxon>
        <taxon>Fungi</taxon>
        <taxon>Dikarya</taxon>
        <taxon>Basidiomycota</taxon>
        <taxon>Agaricomycotina</taxon>
        <taxon>Agaricomycetes</taxon>
        <taxon>Polyporales</taxon>
        <taxon>Adustoporiaceae</taxon>
        <taxon>Rhodonia</taxon>
    </lineage>
</organism>
<keyword evidence="6" id="KW-1185">Reference proteome</keyword>
<keyword evidence="2" id="KW-0067">ATP-binding</keyword>
<reference evidence="5 6" key="1">
    <citation type="submission" date="2017-04" db="EMBL/GenBank/DDBJ databases">
        <title>Genome Sequence of the Model Brown-Rot Fungus Postia placenta SB12.</title>
        <authorList>
            <consortium name="DOE Joint Genome Institute"/>
            <person name="Gaskell J."/>
            <person name="Kersten P."/>
            <person name="Larrondo L.F."/>
            <person name="Canessa P."/>
            <person name="Martinez D."/>
            <person name="Hibbett D."/>
            <person name="Schmoll M."/>
            <person name="Kubicek C.P."/>
            <person name="Martinez A.T."/>
            <person name="Yadav J."/>
            <person name="Master E."/>
            <person name="Magnuson J.K."/>
            <person name="James T."/>
            <person name="Yaver D."/>
            <person name="Berka R."/>
            <person name="Labutti K."/>
            <person name="Lipzen A."/>
            <person name="Aerts A."/>
            <person name="Barry K."/>
            <person name="Henrissat B."/>
            <person name="Blanchette R."/>
            <person name="Grigoriev I."/>
            <person name="Cullen D."/>
        </authorList>
    </citation>
    <scope>NUCLEOTIDE SEQUENCE [LARGE SCALE GENOMIC DNA]</scope>
    <source>
        <strain evidence="5 6">MAD-698-R-SB12</strain>
    </source>
</reference>
<feature type="region of interest" description="Disordered" evidence="3">
    <location>
        <begin position="265"/>
        <end position="336"/>
    </location>
</feature>
<dbReference type="GO" id="GO:0005737">
    <property type="term" value="C:cytoplasm"/>
    <property type="evidence" value="ECO:0007669"/>
    <property type="project" value="TreeGrafter"/>
</dbReference>
<evidence type="ECO:0000256" key="3">
    <source>
        <dbReference type="SAM" id="MobiDB-lite"/>
    </source>
</evidence>
<dbReference type="GO" id="GO:0035556">
    <property type="term" value="P:intracellular signal transduction"/>
    <property type="evidence" value="ECO:0007669"/>
    <property type="project" value="TreeGrafter"/>
</dbReference>
<dbReference type="OrthoDB" id="289250at2759"/>
<evidence type="ECO:0000256" key="2">
    <source>
        <dbReference type="ARBA" id="ARBA00022840"/>
    </source>
</evidence>
<feature type="compositionally biased region" description="Acidic residues" evidence="3">
    <location>
        <begin position="304"/>
        <end position="325"/>
    </location>
</feature>
<evidence type="ECO:0000313" key="6">
    <source>
        <dbReference type="Proteomes" id="UP000194127"/>
    </source>
</evidence>
<dbReference type="InterPro" id="IPR000719">
    <property type="entry name" value="Prot_kinase_dom"/>
</dbReference>